<dbReference type="GO" id="GO:0003689">
    <property type="term" value="F:DNA clamp loader activity"/>
    <property type="evidence" value="ECO:0007669"/>
    <property type="project" value="EnsemblFungi"/>
</dbReference>
<evidence type="ECO:0000256" key="5">
    <source>
        <dbReference type="ARBA" id="ARBA00022840"/>
    </source>
</evidence>
<evidence type="ECO:0000259" key="8">
    <source>
        <dbReference type="SMART" id="SM00382"/>
    </source>
</evidence>
<keyword evidence="6" id="KW-0539">Nucleus</keyword>
<organism evidence="9 10">
    <name type="scientific">Ophiostoma piceae (strain UAMH 11346)</name>
    <name type="common">Sap stain fungus</name>
    <dbReference type="NCBI Taxonomy" id="1262450"/>
    <lineage>
        <taxon>Eukaryota</taxon>
        <taxon>Fungi</taxon>
        <taxon>Dikarya</taxon>
        <taxon>Ascomycota</taxon>
        <taxon>Pezizomycotina</taxon>
        <taxon>Sordariomycetes</taxon>
        <taxon>Sordariomycetidae</taxon>
        <taxon>Ophiostomatales</taxon>
        <taxon>Ophiostomataceae</taxon>
        <taxon>Ophiostoma</taxon>
    </lineage>
</organism>
<evidence type="ECO:0000256" key="4">
    <source>
        <dbReference type="ARBA" id="ARBA00022741"/>
    </source>
</evidence>
<dbReference type="OMA" id="GCQSGSF"/>
<dbReference type="InterPro" id="IPR013748">
    <property type="entry name" value="Rep_factorC_C"/>
</dbReference>
<dbReference type="EMBL" id="KE148156">
    <property type="protein sequence ID" value="EPE05471.1"/>
    <property type="molecule type" value="Genomic_DNA"/>
</dbReference>
<dbReference type="Gene3D" id="3.40.50.300">
    <property type="entry name" value="P-loop containing nucleotide triphosphate hydrolases"/>
    <property type="match status" value="1"/>
</dbReference>
<name>S3C178_OPHP1</name>
<keyword evidence="4" id="KW-0547">Nucleotide-binding</keyword>
<dbReference type="InterPro" id="IPR027417">
    <property type="entry name" value="P-loop_NTPase"/>
</dbReference>
<keyword evidence="10" id="KW-1185">Reference proteome</keyword>
<proteinExistence type="inferred from homology"/>
<dbReference type="Gene3D" id="1.20.272.10">
    <property type="match status" value="1"/>
</dbReference>
<dbReference type="GO" id="GO:0031389">
    <property type="term" value="C:Rad17 RFC-like complex"/>
    <property type="evidence" value="ECO:0007669"/>
    <property type="project" value="EnsemblFungi"/>
</dbReference>
<evidence type="ECO:0000256" key="2">
    <source>
        <dbReference type="ARBA" id="ARBA00005378"/>
    </source>
</evidence>
<dbReference type="Pfam" id="PF08542">
    <property type="entry name" value="Rep_fac_C"/>
    <property type="match status" value="1"/>
</dbReference>
<comment type="subcellular location">
    <subcellularLocation>
        <location evidence="1">Nucleus</location>
    </subcellularLocation>
</comment>
<dbReference type="eggNOG" id="KOG0989">
    <property type="taxonomic scope" value="Eukaryota"/>
</dbReference>
<dbReference type="GO" id="GO:0006272">
    <property type="term" value="P:leading strand elongation"/>
    <property type="evidence" value="ECO:0007669"/>
    <property type="project" value="EnsemblFungi"/>
</dbReference>
<dbReference type="GO" id="GO:0031390">
    <property type="term" value="C:Ctf18 RFC-like complex"/>
    <property type="evidence" value="ECO:0007669"/>
    <property type="project" value="EnsemblFungi"/>
</dbReference>
<dbReference type="Pfam" id="PF21960">
    <property type="entry name" value="RCF1-5-like_lid"/>
    <property type="match status" value="1"/>
</dbReference>
<reference evidence="9 10" key="1">
    <citation type="journal article" date="2013" name="BMC Genomics">
        <title>The genome and transcriptome of the pine saprophyte Ophiostoma piceae, and a comparison with the bark beetle-associated pine pathogen Grosmannia clavigera.</title>
        <authorList>
            <person name="Haridas S."/>
            <person name="Wang Y."/>
            <person name="Lim L."/>
            <person name="Massoumi Alamouti S."/>
            <person name="Jackman S."/>
            <person name="Docking R."/>
            <person name="Robertson G."/>
            <person name="Birol I."/>
            <person name="Bohlmann J."/>
            <person name="Breuil C."/>
        </authorList>
    </citation>
    <scope>NUCLEOTIDE SEQUENCE [LARGE SCALE GENOMIC DNA]</scope>
    <source>
        <strain evidence="9 10">UAMH 11346</strain>
    </source>
</reference>
<dbReference type="InterPro" id="IPR047854">
    <property type="entry name" value="RFC_lid"/>
</dbReference>
<dbReference type="SUPFAM" id="SSF52540">
    <property type="entry name" value="P-loop containing nucleoside triphosphate hydrolases"/>
    <property type="match status" value="1"/>
</dbReference>
<dbReference type="GO" id="GO:0031391">
    <property type="term" value="C:Elg1 RFC-like complex"/>
    <property type="evidence" value="ECO:0007669"/>
    <property type="project" value="EnsemblFungi"/>
</dbReference>
<dbReference type="GO" id="GO:0003682">
    <property type="term" value="F:chromatin binding"/>
    <property type="evidence" value="ECO:0007669"/>
    <property type="project" value="EnsemblFungi"/>
</dbReference>
<dbReference type="VEuPathDB" id="FungiDB:F503_02210"/>
<evidence type="ECO:0000256" key="7">
    <source>
        <dbReference type="ARBA" id="ARBA00040745"/>
    </source>
</evidence>
<dbReference type="InterPro" id="IPR008921">
    <property type="entry name" value="DNA_pol3_clamp-load_cplx_C"/>
</dbReference>
<evidence type="ECO:0000256" key="1">
    <source>
        <dbReference type="ARBA" id="ARBA00004123"/>
    </source>
</evidence>
<dbReference type="GO" id="GO:0016887">
    <property type="term" value="F:ATP hydrolysis activity"/>
    <property type="evidence" value="ECO:0007669"/>
    <property type="project" value="InterPro"/>
</dbReference>
<evidence type="ECO:0000313" key="9">
    <source>
        <dbReference type="EMBL" id="EPE05471.1"/>
    </source>
</evidence>
<dbReference type="FunFam" id="3.40.50.300:FF:000237">
    <property type="entry name" value="replication factor C subunit 4"/>
    <property type="match status" value="1"/>
</dbReference>
<dbReference type="CDD" id="cd18140">
    <property type="entry name" value="HLD_clamp_RFC"/>
    <property type="match status" value="1"/>
</dbReference>
<evidence type="ECO:0000256" key="3">
    <source>
        <dbReference type="ARBA" id="ARBA00022705"/>
    </source>
</evidence>
<accession>S3C178</accession>
<dbReference type="GO" id="GO:0005524">
    <property type="term" value="F:ATP binding"/>
    <property type="evidence" value="ECO:0007669"/>
    <property type="project" value="UniProtKB-KW"/>
</dbReference>
<dbReference type="AlphaFoldDB" id="S3C178"/>
<dbReference type="OrthoDB" id="4199794at2759"/>
<dbReference type="SMART" id="SM00382">
    <property type="entry name" value="AAA"/>
    <property type="match status" value="1"/>
</dbReference>
<dbReference type="GO" id="GO:0033314">
    <property type="term" value="P:mitotic DNA replication checkpoint signaling"/>
    <property type="evidence" value="ECO:0007669"/>
    <property type="project" value="EnsemblFungi"/>
</dbReference>
<dbReference type="Proteomes" id="UP000016923">
    <property type="component" value="Unassembled WGS sequence"/>
</dbReference>
<dbReference type="SUPFAM" id="SSF48019">
    <property type="entry name" value="post-AAA+ oligomerization domain-like"/>
    <property type="match status" value="1"/>
</dbReference>
<dbReference type="GO" id="GO:0007062">
    <property type="term" value="P:sister chromatid cohesion"/>
    <property type="evidence" value="ECO:0007669"/>
    <property type="project" value="EnsemblFungi"/>
</dbReference>
<dbReference type="InterPro" id="IPR003593">
    <property type="entry name" value="AAA+_ATPase"/>
</dbReference>
<dbReference type="InterPro" id="IPR050238">
    <property type="entry name" value="DNA_Rep/Repair_Clamp_Loader"/>
</dbReference>
<keyword evidence="5" id="KW-0067">ATP-binding</keyword>
<dbReference type="HOGENOM" id="CLU_042324_1_0_1"/>
<dbReference type="STRING" id="1262450.S3C178"/>
<evidence type="ECO:0000313" key="10">
    <source>
        <dbReference type="Proteomes" id="UP000016923"/>
    </source>
</evidence>
<dbReference type="FunFam" id="1.20.272.10:FF:000011">
    <property type="entry name" value="Replication factor C subunit 2"/>
    <property type="match status" value="1"/>
</dbReference>
<dbReference type="Pfam" id="PF00004">
    <property type="entry name" value="AAA"/>
    <property type="match status" value="1"/>
</dbReference>
<evidence type="ECO:0000256" key="6">
    <source>
        <dbReference type="ARBA" id="ARBA00023242"/>
    </source>
</evidence>
<dbReference type="GO" id="GO:1902983">
    <property type="term" value="P:DNA strand elongation involved in mitotic DNA replication"/>
    <property type="evidence" value="ECO:0007669"/>
    <property type="project" value="EnsemblFungi"/>
</dbReference>
<feature type="domain" description="AAA+ ATPase" evidence="8">
    <location>
        <begin position="64"/>
        <end position="200"/>
    </location>
</feature>
<sequence length="393" mass="43092">MASFFDLKARKQAAANGAGKADKQTTEAPRAQPWVEKYRPKSLNDVTAQDHTVTVLQRTLQASNLPHMLFYGPPGTGKTSTILALAKELYGPEFMKSRVLELNASDERGISIVREKVKDFARMQLTNPPPGYKERYPCPPFKLIVLDEADSMTQDAQSALRRTMETYSKITRFCLICNYVTRIIDPLASRCSKFRFKSLDQSNARARLEHIAAEEGVPLADGAVDALIRCSEGDLRKAITYLQSAARLVGAGASPINNKKKDAESMDVDSEITLVTPPVTVRIVEDIAGVIPDSTIDSLVNAIRPPAKSFGTGATYKPVAKVVEDLVADGWSAGQVLAQLYQAIVYDDAVADAHKNRIMLVFSEVDKRLVDGADEHLSILDLSLRISGILAER</sequence>
<dbReference type="PANTHER" id="PTHR11669:SF20">
    <property type="entry name" value="REPLICATION FACTOR C SUBUNIT 4"/>
    <property type="match status" value="1"/>
</dbReference>
<dbReference type="InterPro" id="IPR003959">
    <property type="entry name" value="ATPase_AAA_core"/>
</dbReference>
<dbReference type="GO" id="GO:0070914">
    <property type="term" value="P:UV-damage excision repair"/>
    <property type="evidence" value="ECO:0007669"/>
    <property type="project" value="EnsemblFungi"/>
</dbReference>
<dbReference type="Gene3D" id="1.10.8.60">
    <property type="match status" value="1"/>
</dbReference>
<dbReference type="CDD" id="cd00009">
    <property type="entry name" value="AAA"/>
    <property type="match status" value="1"/>
</dbReference>
<gene>
    <name evidence="9" type="ORF">F503_02210</name>
</gene>
<dbReference type="GO" id="GO:0003677">
    <property type="term" value="F:DNA binding"/>
    <property type="evidence" value="ECO:0007669"/>
    <property type="project" value="InterPro"/>
</dbReference>
<dbReference type="PANTHER" id="PTHR11669">
    <property type="entry name" value="REPLICATION FACTOR C / DNA POLYMERASE III GAMMA-TAU SUBUNIT"/>
    <property type="match status" value="1"/>
</dbReference>
<keyword evidence="3" id="KW-0235">DNA replication</keyword>
<comment type="similarity">
    <text evidence="2">Belongs to the activator 1 small subunits family.</text>
</comment>
<protein>
    <recommendedName>
        <fullName evidence="7">Replication factor C subunit 2</fullName>
    </recommendedName>
</protein>
<dbReference type="GO" id="GO:0005663">
    <property type="term" value="C:DNA replication factor C complex"/>
    <property type="evidence" value="ECO:0007669"/>
    <property type="project" value="EnsemblFungi"/>
</dbReference>